<feature type="domain" description="UBC core" evidence="5">
    <location>
        <begin position="4"/>
        <end position="155"/>
    </location>
</feature>
<keyword evidence="1" id="KW-0808">Transferase</keyword>
<evidence type="ECO:0000256" key="2">
    <source>
        <dbReference type="ARBA" id="ARBA00022786"/>
    </source>
</evidence>
<keyword evidence="2 4" id="KW-0833">Ubl conjugation pathway</keyword>
<keyword evidence="4" id="KW-0067">ATP-binding</keyword>
<dbReference type="GO" id="GO:0016740">
    <property type="term" value="F:transferase activity"/>
    <property type="evidence" value="ECO:0007669"/>
    <property type="project" value="UniProtKB-KW"/>
</dbReference>
<dbReference type="PROSITE" id="PS50127">
    <property type="entry name" value="UBC_2"/>
    <property type="match status" value="1"/>
</dbReference>
<name>A0A9C6WZR8_FRAOC</name>
<dbReference type="SMART" id="SM00212">
    <property type="entry name" value="UBCc"/>
    <property type="match status" value="1"/>
</dbReference>
<dbReference type="OrthoDB" id="7851174at2759"/>
<protein>
    <submittedName>
        <fullName evidence="7">Ubiquitin-conjugating enzyme E2 D2B-like</fullName>
    </submittedName>
</protein>
<dbReference type="InterPro" id="IPR000608">
    <property type="entry name" value="UBC"/>
</dbReference>
<keyword evidence="4" id="KW-0547">Nucleotide-binding</keyword>
<dbReference type="GeneID" id="127749412"/>
<dbReference type="PANTHER" id="PTHR24068">
    <property type="entry name" value="UBIQUITIN-CONJUGATING ENZYME E2"/>
    <property type="match status" value="1"/>
</dbReference>
<comment type="similarity">
    <text evidence="4">Belongs to the ubiquitin-conjugating enzyme family.</text>
</comment>
<evidence type="ECO:0000313" key="7">
    <source>
        <dbReference type="RefSeq" id="XP_052123393.1"/>
    </source>
</evidence>
<evidence type="ECO:0000256" key="3">
    <source>
        <dbReference type="PROSITE-ProRule" id="PRU10133"/>
    </source>
</evidence>
<sequence length="161" mass="18286">MANIADRRLRIEMAQMATSPLPYARAKPREENIRIWDASVMGPVGSPYEGGKFNFTMTFYSDYPSRAPKVTFKTKIYHCNINPIGNVCLNILKMQADGGSWSSGMGVNSILLSMHQLLGEPNPDDPLVRSISQMYKKKRDEHDRIARRWTEEFAMGKATQK</sequence>
<dbReference type="KEGG" id="foc:127749412"/>
<dbReference type="InterPro" id="IPR023313">
    <property type="entry name" value="UBQ-conjugating_AS"/>
</dbReference>
<dbReference type="SUPFAM" id="SSF54495">
    <property type="entry name" value="UBC-like"/>
    <property type="match status" value="1"/>
</dbReference>
<reference evidence="7" key="2">
    <citation type="submission" date="2025-08" db="UniProtKB">
        <authorList>
            <consortium name="RefSeq"/>
        </authorList>
    </citation>
    <scope>IDENTIFICATION</scope>
    <source>
        <tissue evidence="7">Whole organism</tissue>
    </source>
</reference>
<evidence type="ECO:0000313" key="6">
    <source>
        <dbReference type="Proteomes" id="UP000504606"/>
    </source>
</evidence>
<evidence type="ECO:0000256" key="1">
    <source>
        <dbReference type="ARBA" id="ARBA00022679"/>
    </source>
</evidence>
<dbReference type="Pfam" id="PF00179">
    <property type="entry name" value="UQ_con"/>
    <property type="match status" value="1"/>
</dbReference>
<dbReference type="PROSITE" id="PS00183">
    <property type="entry name" value="UBC_1"/>
    <property type="match status" value="1"/>
</dbReference>
<keyword evidence="6" id="KW-1185">Reference proteome</keyword>
<reference evidence="7" key="1">
    <citation type="journal article" date="2018" name="Proc. Natl. Acad. Sci. U.S.A.">
        <title>Phylogenomics and the evolution of hemipteroid insects.</title>
        <authorList>
            <person name="Johnson K.P."/>
            <person name="Dietrich C.H."/>
            <person name="Friedrich F."/>
            <person name="Beutel R.G."/>
            <person name="Wipfler B."/>
            <person name="Peters R.S."/>
            <person name="Allen J.M."/>
            <person name="Petersen M."/>
            <person name="Donath A."/>
            <person name="Walden K.K."/>
            <person name="Kozlov A.M."/>
            <person name="Podsiadlowski L."/>
            <person name="Mayer C."/>
            <person name="Meusemann K."/>
            <person name="Vasilikopoulos A."/>
            <person name="Waterhouse R.M."/>
            <person name="Cameron S.L."/>
            <person name="Weirauch C."/>
            <person name="Swanson D.R."/>
            <person name="Percy D.M."/>
            <person name="Hardy N.B."/>
            <person name="Terry I."/>
            <person name="Liu S."/>
            <person name="Zhou X."/>
            <person name="Misof B."/>
            <person name="Robertson H.M."/>
            <person name="Yoshizawa K."/>
        </authorList>
    </citation>
    <scope>NUCLEOTIDE SEQUENCE</scope>
    <source>
        <tissue evidence="7">Whole organism</tissue>
    </source>
</reference>
<feature type="active site" description="Glycyl thioester intermediate" evidence="3">
    <location>
        <position position="88"/>
    </location>
</feature>
<dbReference type="Proteomes" id="UP000504606">
    <property type="component" value="Unplaced"/>
</dbReference>
<dbReference type="AlphaFoldDB" id="A0A9C6WZR8"/>
<evidence type="ECO:0000259" key="5">
    <source>
        <dbReference type="PROSITE" id="PS50127"/>
    </source>
</evidence>
<gene>
    <name evidence="7" type="primary">LOC127749412</name>
</gene>
<accession>A0A9C6WZR8</accession>
<dbReference type="InterPro" id="IPR016135">
    <property type="entry name" value="UBQ-conjugating_enzyme/RWD"/>
</dbReference>
<dbReference type="RefSeq" id="XP_052123393.1">
    <property type="nucleotide sequence ID" value="XM_052267433.1"/>
</dbReference>
<proteinExistence type="inferred from homology"/>
<dbReference type="GO" id="GO:0005524">
    <property type="term" value="F:ATP binding"/>
    <property type="evidence" value="ECO:0007669"/>
    <property type="project" value="UniProtKB-UniRule"/>
</dbReference>
<organism evidence="6 7">
    <name type="scientific">Frankliniella occidentalis</name>
    <name type="common">Western flower thrips</name>
    <name type="synonym">Euthrips occidentalis</name>
    <dbReference type="NCBI Taxonomy" id="133901"/>
    <lineage>
        <taxon>Eukaryota</taxon>
        <taxon>Metazoa</taxon>
        <taxon>Ecdysozoa</taxon>
        <taxon>Arthropoda</taxon>
        <taxon>Hexapoda</taxon>
        <taxon>Insecta</taxon>
        <taxon>Pterygota</taxon>
        <taxon>Neoptera</taxon>
        <taxon>Paraneoptera</taxon>
        <taxon>Thysanoptera</taxon>
        <taxon>Terebrantia</taxon>
        <taxon>Thripoidea</taxon>
        <taxon>Thripidae</taxon>
        <taxon>Frankliniella</taxon>
    </lineage>
</organism>
<dbReference type="Gene3D" id="3.10.110.10">
    <property type="entry name" value="Ubiquitin Conjugating Enzyme"/>
    <property type="match status" value="1"/>
</dbReference>
<evidence type="ECO:0000256" key="4">
    <source>
        <dbReference type="RuleBase" id="RU362109"/>
    </source>
</evidence>